<dbReference type="GO" id="GO:0016020">
    <property type="term" value="C:membrane"/>
    <property type="evidence" value="ECO:0007669"/>
    <property type="project" value="TreeGrafter"/>
</dbReference>
<dbReference type="GO" id="GO:0005737">
    <property type="term" value="C:cytoplasm"/>
    <property type="evidence" value="ECO:0007669"/>
    <property type="project" value="TreeGrafter"/>
</dbReference>
<dbReference type="Pfam" id="PF17900">
    <property type="entry name" value="Peptidase_M1_N"/>
    <property type="match status" value="1"/>
</dbReference>
<dbReference type="GO" id="GO:0005615">
    <property type="term" value="C:extracellular space"/>
    <property type="evidence" value="ECO:0007669"/>
    <property type="project" value="TreeGrafter"/>
</dbReference>
<dbReference type="Gene3D" id="2.60.40.1730">
    <property type="entry name" value="tricorn interacting facor f3 domain"/>
    <property type="match status" value="1"/>
</dbReference>
<dbReference type="STRING" id="796925.A0A137P365"/>
<feature type="domain" description="Aminopeptidase N-like N-terminal" evidence="1">
    <location>
        <begin position="22"/>
        <end position="176"/>
    </location>
</feature>
<evidence type="ECO:0000313" key="2">
    <source>
        <dbReference type="EMBL" id="KXN69418.1"/>
    </source>
</evidence>
<dbReference type="InterPro" id="IPR050344">
    <property type="entry name" value="Peptidase_M1_aminopeptidases"/>
</dbReference>
<protein>
    <submittedName>
        <fullName evidence="2">Leukotriene A4 hydrolase N-terminal domain-containing protein</fullName>
    </submittedName>
</protein>
<dbReference type="Proteomes" id="UP000070444">
    <property type="component" value="Unassembled WGS sequence"/>
</dbReference>
<evidence type="ECO:0000313" key="3">
    <source>
        <dbReference type="Proteomes" id="UP000070444"/>
    </source>
</evidence>
<dbReference type="EMBL" id="KQ964535">
    <property type="protein sequence ID" value="KXN69418.1"/>
    <property type="molecule type" value="Genomic_DNA"/>
</dbReference>
<proteinExistence type="predicted"/>
<dbReference type="GO" id="GO:0006508">
    <property type="term" value="P:proteolysis"/>
    <property type="evidence" value="ECO:0007669"/>
    <property type="project" value="TreeGrafter"/>
</dbReference>
<dbReference type="GO" id="GO:0008270">
    <property type="term" value="F:zinc ion binding"/>
    <property type="evidence" value="ECO:0007669"/>
    <property type="project" value="TreeGrafter"/>
</dbReference>
<evidence type="ECO:0000259" key="1">
    <source>
        <dbReference type="Pfam" id="PF17900"/>
    </source>
</evidence>
<organism evidence="2 3">
    <name type="scientific">Conidiobolus coronatus (strain ATCC 28846 / CBS 209.66 / NRRL 28638)</name>
    <name type="common">Delacroixia coronata</name>
    <dbReference type="NCBI Taxonomy" id="796925"/>
    <lineage>
        <taxon>Eukaryota</taxon>
        <taxon>Fungi</taxon>
        <taxon>Fungi incertae sedis</taxon>
        <taxon>Zoopagomycota</taxon>
        <taxon>Entomophthoromycotina</taxon>
        <taxon>Entomophthoromycetes</taxon>
        <taxon>Entomophthorales</taxon>
        <taxon>Ancylistaceae</taxon>
        <taxon>Conidiobolus</taxon>
    </lineage>
</organism>
<sequence length="177" mass="20324">MSSNSNLQNIIEGRKILPTNVKPIHYKLTLRPDLKTFKYTGSVYIDLQVNEESSEISLNSKEINLEAGKLLTNEGDIIEEFTKEQFEINEDDEVLKISLKKSLSTKQQVKLYLKFDSELNDKLKGFYRSHFKNEETGEDKVMATTQFEATDARMAFPCWDEPALKATFDVALEVSKM</sequence>
<dbReference type="GO" id="GO:0070006">
    <property type="term" value="F:metalloaminopeptidase activity"/>
    <property type="evidence" value="ECO:0007669"/>
    <property type="project" value="TreeGrafter"/>
</dbReference>
<dbReference type="AlphaFoldDB" id="A0A137P365"/>
<keyword evidence="2" id="KW-0378">Hydrolase</keyword>
<dbReference type="OrthoDB" id="10031169at2759"/>
<dbReference type="GO" id="GO:0043171">
    <property type="term" value="P:peptide catabolic process"/>
    <property type="evidence" value="ECO:0007669"/>
    <property type="project" value="TreeGrafter"/>
</dbReference>
<dbReference type="InterPro" id="IPR042097">
    <property type="entry name" value="Aminopeptidase_N-like_N_sf"/>
</dbReference>
<name>A0A137P365_CONC2</name>
<dbReference type="PANTHER" id="PTHR11533:SF174">
    <property type="entry name" value="PUROMYCIN-SENSITIVE AMINOPEPTIDASE-RELATED"/>
    <property type="match status" value="1"/>
</dbReference>
<gene>
    <name evidence="2" type="ORF">CONCODRAFT_8148</name>
</gene>
<dbReference type="SUPFAM" id="SSF63737">
    <property type="entry name" value="Leukotriene A4 hydrolase N-terminal domain"/>
    <property type="match status" value="1"/>
</dbReference>
<reference evidence="2 3" key="1">
    <citation type="journal article" date="2015" name="Genome Biol. Evol.">
        <title>Phylogenomic analyses indicate that early fungi evolved digesting cell walls of algal ancestors of land plants.</title>
        <authorList>
            <person name="Chang Y."/>
            <person name="Wang S."/>
            <person name="Sekimoto S."/>
            <person name="Aerts A.L."/>
            <person name="Choi C."/>
            <person name="Clum A."/>
            <person name="LaButti K.M."/>
            <person name="Lindquist E.A."/>
            <person name="Yee Ngan C."/>
            <person name="Ohm R.A."/>
            <person name="Salamov A.A."/>
            <person name="Grigoriev I.V."/>
            <person name="Spatafora J.W."/>
            <person name="Berbee M.L."/>
        </authorList>
    </citation>
    <scope>NUCLEOTIDE SEQUENCE [LARGE SCALE GENOMIC DNA]</scope>
    <source>
        <strain evidence="2 3">NRRL 28638</strain>
    </source>
</reference>
<keyword evidence="3" id="KW-1185">Reference proteome</keyword>
<accession>A0A137P365</accession>
<dbReference type="GO" id="GO:0042277">
    <property type="term" value="F:peptide binding"/>
    <property type="evidence" value="ECO:0007669"/>
    <property type="project" value="TreeGrafter"/>
</dbReference>
<dbReference type="PANTHER" id="PTHR11533">
    <property type="entry name" value="PROTEASE M1 ZINC METALLOPROTEASE"/>
    <property type="match status" value="1"/>
</dbReference>
<dbReference type="InterPro" id="IPR045357">
    <property type="entry name" value="Aminopeptidase_N-like_N"/>
</dbReference>